<accession>A0A9J7ZZX9</accession>
<dbReference type="PANTHER" id="PTHR31635">
    <property type="entry name" value="REVERSE TRANSCRIPTASE DOMAIN-CONTAINING PROTEIN-RELATED"/>
    <property type="match status" value="1"/>
</dbReference>
<dbReference type="Pfam" id="PF00078">
    <property type="entry name" value="RVT_1"/>
    <property type="match status" value="1"/>
</dbReference>
<dbReference type="Ensembl" id="ENSCCRT00000126687.1">
    <property type="protein sequence ID" value="ENSCCRP00000142415.1"/>
    <property type="gene ID" value="ENSCCRG00000057208.1"/>
</dbReference>
<evidence type="ECO:0000259" key="1">
    <source>
        <dbReference type="PROSITE" id="PS50878"/>
    </source>
</evidence>
<dbReference type="Proteomes" id="UP001108240">
    <property type="component" value="Unplaced"/>
</dbReference>
<dbReference type="CDD" id="cd01650">
    <property type="entry name" value="RT_nLTR_like"/>
    <property type="match status" value="1"/>
</dbReference>
<dbReference type="Ensembl" id="ENSCCRT00000128885.1">
    <property type="protein sequence ID" value="ENSCCRP00000132481.1"/>
    <property type="gene ID" value="ENSCCRG00000057208.1"/>
</dbReference>
<dbReference type="Pfam" id="PF03372">
    <property type="entry name" value="Exo_endo_phos"/>
    <property type="match status" value="1"/>
</dbReference>
<dbReference type="OMA" id="NERIELW"/>
<dbReference type="InterPro" id="IPR005135">
    <property type="entry name" value="Endo/exonuclease/phosphatase"/>
</dbReference>
<dbReference type="InterPro" id="IPR043502">
    <property type="entry name" value="DNA/RNA_pol_sf"/>
</dbReference>
<name>A0A9J7ZZX9_CYPCA</name>
<dbReference type="Ensembl" id="ENSCCRT00000148643.1">
    <property type="protein sequence ID" value="ENSCCRP00000155959.1"/>
    <property type="gene ID" value="ENSCCRG00000057208.1"/>
</dbReference>
<dbReference type="AlphaFoldDB" id="A0A9J7ZZX9"/>
<dbReference type="Gene3D" id="3.60.10.10">
    <property type="entry name" value="Endonuclease/exonuclease/phosphatase"/>
    <property type="match status" value="1"/>
</dbReference>
<sequence>MSLSLVSFNARGLRDSVKRKALFLFAKKHKSDFCFLQECHSTKDDYKWWKSQWGNDIWSSHGTERSAGLSILRNTFNGDILGSDSDSLGHFHLLVISLNQQTIILGNIYGYNTSQDNKCFYDKLDDKLTHWSNKFPNAFFILGGDFNVSLNNYLDRYPPKGTDCLSPALLGLINKFELVDIWRERNPYNVEFTWANKTGSSQSRIDYWLISKCMSNFDLNVGIQYTPLTDHKTIFINTPLTADYAPGHRKSSLWKLNSSLLELPDVIDKIKELIAQYWKAAKIQNSFCTNWELLKFEIGVYLRNVGAVLAKKRRVLEDSLIMKLSQTHNFSCLSLEEKSELAALQTKLDDLYLSKARGAYIRSRKKWLEEGELNTAYFFKLEKRNSTLSTVEKLSVDGKIIKDPKDIANFSANFYKSLYSSKCTEQMSNLFLDTVNNVKVISDSDRMCCDGILTQEEVQSAIKSLKNNKSPGCDGLTAELYKLFANEFSPFLTNVFKESVDKEALPPTLTQGIITLIPKPKKDLTNLDNWRPITLLNNDYKIFAIIFAKRLKDCLDSVIDETQSGFMRDRHIMNNIRLVLDLFDYSNLVEHNSFILFLDFYKAFDSVEHHFIFKAVQKFGFGEYFCRAVRTLYYNCNSTIKLKYGTSPRFYLSRGIRQGCPISPYLFLLVSQIFASYVSNSGLRGISIADKQILISQLADDTTLFLHDATQVPLALEYIQQFSKASGLVLNLSKCELMSIKECNLSHICNIQIRDQVSYLGIIITKNELERCSVNFNPLIESTQKKLYIWLQRDLSLKGRILLAKAEGLSRLTYAALSLSVDTAILKKIDTMLLNFVWKFKTHFVRKSVLMNTIEKGGLNFLDFTTLNHTFKINSIKNFINKPASIWNLIPNAIFSKLGGLKFLLTCNYSIMKIPVKLSLFHRQMLLAWSLIFKHNFTPHSYIIWNNKDLLYKHKSLFFDNWVSNGIIFVSQLFNQNGSICNYSEFLVKHGIPVTPKEFAIVADAVPQGVIMLYKGFSFPFLCCSVDLCKTFVGKQCFSSSKSKNNKKIRVLFQEESVSVPYVISYWNGFVSDIPWKKVWTLPHKYLITNKTREISFKLIHRFYPDKCFLKRLKNDIDTLCSFCSEKPETTLHLFWNCSFTMTFWCDICDFIKCYVNPNFELTYRNVIFGFHEGEKKSDIYFINLIFLLAKFYIHKCKFSKCNPLFLRFKHEMKMYFESIELSKNLKAMRTVAVFKDLALNLD</sequence>
<organism evidence="2 3">
    <name type="scientific">Cyprinus carpio carpio</name>
    <dbReference type="NCBI Taxonomy" id="630221"/>
    <lineage>
        <taxon>Eukaryota</taxon>
        <taxon>Metazoa</taxon>
        <taxon>Chordata</taxon>
        <taxon>Craniata</taxon>
        <taxon>Vertebrata</taxon>
        <taxon>Euteleostomi</taxon>
        <taxon>Actinopterygii</taxon>
        <taxon>Neopterygii</taxon>
        <taxon>Teleostei</taxon>
        <taxon>Ostariophysi</taxon>
        <taxon>Cypriniformes</taxon>
        <taxon>Cyprinidae</taxon>
        <taxon>Cyprininae</taxon>
        <taxon>Cyprinus</taxon>
    </lineage>
</organism>
<protein>
    <recommendedName>
        <fullName evidence="1">Reverse transcriptase domain-containing protein</fullName>
    </recommendedName>
</protein>
<dbReference type="Ensembl" id="ENSCCRT00000151453.1">
    <property type="protein sequence ID" value="ENSCCRP00000138519.1"/>
    <property type="gene ID" value="ENSCCRG00000057208.1"/>
</dbReference>
<dbReference type="GO" id="GO:0003824">
    <property type="term" value="F:catalytic activity"/>
    <property type="evidence" value="ECO:0007669"/>
    <property type="project" value="InterPro"/>
</dbReference>
<keyword evidence="3" id="KW-1185">Reference proteome</keyword>
<dbReference type="CDD" id="cd09076">
    <property type="entry name" value="L1-EN"/>
    <property type="match status" value="1"/>
</dbReference>
<dbReference type="InterPro" id="IPR000477">
    <property type="entry name" value="RT_dom"/>
</dbReference>
<evidence type="ECO:0000313" key="2">
    <source>
        <dbReference type="Ensembl" id="ENSCCRP00000138519.1"/>
    </source>
</evidence>
<proteinExistence type="predicted"/>
<dbReference type="GeneTree" id="ENSGT00940000163737"/>
<dbReference type="PANTHER" id="PTHR31635:SF196">
    <property type="entry name" value="REVERSE TRANSCRIPTASE DOMAIN-CONTAINING PROTEIN-RELATED"/>
    <property type="match status" value="1"/>
</dbReference>
<reference evidence="2" key="1">
    <citation type="submission" date="2025-05" db="UniProtKB">
        <authorList>
            <consortium name="Ensembl"/>
        </authorList>
    </citation>
    <scope>IDENTIFICATION</scope>
</reference>
<dbReference type="PROSITE" id="PS50878">
    <property type="entry name" value="RT_POL"/>
    <property type="match status" value="1"/>
</dbReference>
<evidence type="ECO:0000313" key="3">
    <source>
        <dbReference type="Proteomes" id="UP001108240"/>
    </source>
</evidence>
<dbReference type="SUPFAM" id="SSF56219">
    <property type="entry name" value="DNase I-like"/>
    <property type="match status" value="1"/>
</dbReference>
<dbReference type="InterPro" id="IPR036691">
    <property type="entry name" value="Endo/exonu/phosph_ase_sf"/>
</dbReference>
<dbReference type="Ensembl" id="ENSCCRT00000128804.1">
    <property type="protein sequence ID" value="ENSCCRP00000130024.1"/>
    <property type="gene ID" value="ENSCCRG00000057208.1"/>
</dbReference>
<feature type="domain" description="Reverse transcriptase" evidence="1">
    <location>
        <begin position="498"/>
        <end position="764"/>
    </location>
</feature>
<dbReference type="SUPFAM" id="SSF56672">
    <property type="entry name" value="DNA/RNA polymerases"/>
    <property type="match status" value="1"/>
</dbReference>